<feature type="region of interest" description="Disordered" evidence="1">
    <location>
        <begin position="237"/>
        <end position="294"/>
    </location>
</feature>
<dbReference type="InterPro" id="IPR009902">
    <property type="entry name" value="DUF1442"/>
</dbReference>
<sequence>MQDSHFNEMRWYSEISTAAFCESLNLRRILLQKRSSFGRGNRRPPLLEPASAEFISALAAGINSRHTLQVGCGLSTLALAAAARATNSCLLSVHHEADKQRVLKYFVKEMKLIDHVEFITEDPSTYIPQREGLEFVLLSGQPERYIELFDLLKLKKGAIVVADNALDDSTNDYIRHVRRQPGVDSQTLPLSRGIEVTKIVTWEAFRRGRKRFDGIEELMNDTGYMRPRGLEQVVGLVSSSSAHHSAHSGDASSHDSDEDAEGDHIQPELMTSESLESGRESPVHSHELNMSGYVSPTVEELDKVEISEHEVVEPQFKSMQSLAEQWRIQLAALGGSSGTSLSSVEESRPVISDLIHAEPSSFNNSVTKTSLLHEASENLELESPQKLDLENNGPSLPSSDASMVDNVAPEPAEDPEDVNPLEDVASDLEEPVFLVSFQNENGQTEVTVEGVDQDMLLFDLTLAFKETGVSVKKAKISTQDTLVIDVFSVVDGRTRGPLSEPRQEEVRKRILERLAERRLESEDQ</sequence>
<evidence type="ECO:0000256" key="1">
    <source>
        <dbReference type="SAM" id="MobiDB-lite"/>
    </source>
</evidence>
<evidence type="ECO:0000313" key="4">
    <source>
        <dbReference type="Proteomes" id="UP000822688"/>
    </source>
</evidence>
<feature type="domain" description="ACT" evidence="2">
    <location>
        <begin position="445"/>
        <end position="524"/>
    </location>
</feature>
<reference evidence="3" key="1">
    <citation type="submission" date="2020-06" db="EMBL/GenBank/DDBJ databases">
        <title>WGS assembly of Ceratodon purpureus strain R40.</title>
        <authorList>
            <person name="Carey S.B."/>
            <person name="Jenkins J."/>
            <person name="Shu S."/>
            <person name="Lovell J.T."/>
            <person name="Sreedasyam A."/>
            <person name="Maumus F."/>
            <person name="Tiley G.P."/>
            <person name="Fernandez-Pozo N."/>
            <person name="Barry K."/>
            <person name="Chen C."/>
            <person name="Wang M."/>
            <person name="Lipzen A."/>
            <person name="Daum C."/>
            <person name="Saski C.A."/>
            <person name="Payton A.C."/>
            <person name="Mcbreen J.C."/>
            <person name="Conrad R.E."/>
            <person name="Kollar L.M."/>
            <person name="Olsson S."/>
            <person name="Huttunen S."/>
            <person name="Landis J.B."/>
            <person name="Wickett N.J."/>
            <person name="Johnson M.G."/>
            <person name="Rensing S.A."/>
            <person name="Grimwood J."/>
            <person name="Schmutz J."/>
            <person name="Mcdaniel S.F."/>
        </authorList>
    </citation>
    <scope>NUCLEOTIDE SEQUENCE</scope>
    <source>
        <strain evidence="3">R40</strain>
    </source>
</reference>
<dbReference type="Pfam" id="PF07279">
    <property type="entry name" value="DUF1442"/>
    <property type="match status" value="1"/>
</dbReference>
<dbReference type="CDD" id="cd04873">
    <property type="entry name" value="ACT_UUR-ACR-like"/>
    <property type="match status" value="1"/>
</dbReference>
<feature type="region of interest" description="Disordered" evidence="1">
    <location>
        <begin position="381"/>
        <end position="418"/>
    </location>
</feature>
<dbReference type="InterPro" id="IPR029063">
    <property type="entry name" value="SAM-dependent_MTases_sf"/>
</dbReference>
<dbReference type="InterPro" id="IPR002912">
    <property type="entry name" value="ACT_dom"/>
</dbReference>
<protein>
    <recommendedName>
        <fullName evidence="2">ACT domain-containing protein</fullName>
    </recommendedName>
</protein>
<feature type="compositionally biased region" description="Low complexity" evidence="1">
    <location>
        <begin position="238"/>
        <end position="251"/>
    </location>
</feature>
<dbReference type="Gene3D" id="3.40.50.150">
    <property type="entry name" value="Vaccinia Virus protein VP39"/>
    <property type="match status" value="1"/>
</dbReference>
<feature type="compositionally biased region" description="Polar residues" evidence="1">
    <location>
        <begin position="392"/>
        <end position="401"/>
    </location>
</feature>
<evidence type="ECO:0000259" key="2">
    <source>
        <dbReference type="PROSITE" id="PS51671"/>
    </source>
</evidence>
<feature type="compositionally biased region" description="Basic and acidic residues" evidence="1">
    <location>
        <begin position="276"/>
        <end position="287"/>
    </location>
</feature>
<dbReference type="PROSITE" id="PS51671">
    <property type="entry name" value="ACT"/>
    <property type="match status" value="1"/>
</dbReference>
<organism evidence="3 4">
    <name type="scientific">Ceratodon purpureus</name>
    <name type="common">Fire moss</name>
    <name type="synonym">Dicranum purpureum</name>
    <dbReference type="NCBI Taxonomy" id="3225"/>
    <lineage>
        <taxon>Eukaryota</taxon>
        <taxon>Viridiplantae</taxon>
        <taxon>Streptophyta</taxon>
        <taxon>Embryophyta</taxon>
        <taxon>Bryophyta</taxon>
        <taxon>Bryophytina</taxon>
        <taxon>Bryopsida</taxon>
        <taxon>Dicranidae</taxon>
        <taxon>Pseudoditrichales</taxon>
        <taxon>Ditrichaceae</taxon>
        <taxon>Ceratodon</taxon>
    </lineage>
</organism>
<comment type="caution">
    <text evidence="3">The sequence shown here is derived from an EMBL/GenBank/DDBJ whole genome shotgun (WGS) entry which is preliminary data.</text>
</comment>
<evidence type="ECO:0000313" key="3">
    <source>
        <dbReference type="EMBL" id="KAG0592327.1"/>
    </source>
</evidence>
<dbReference type="Proteomes" id="UP000822688">
    <property type="component" value="Chromosome 1"/>
</dbReference>
<dbReference type="EMBL" id="CM026421">
    <property type="protein sequence ID" value="KAG0592327.1"/>
    <property type="molecule type" value="Genomic_DNA"/>
</dbReference>
<dbReference type="PANTHER" id="PTHR33593">
    <property type="entry name" value="DUF1442 FAMILY PROTEIN"/>
    <property type="match status" value="1"/>
</dbReference>
<keyword evidence="4" id="KW-1185">Reference proteome</keyword>
<dbReference type="PANTHER" id="PTHR33593:SF30">
    <property type="entry name" value="ACT DOMAIN-CONTAINING PROTEIN"/>
    <property type="match status" value="1"/>
</dbReference>
<accession>A0A8T0J9C8</accession>
<dbReference type="AlphaFoldDB" id="A0A8T0J9C8"/>
<dbReference type="SUPFAM" id="SSF53335">
    <property type="entry name" value="S-adenosyl-L-methionine-dependent methyltransferases"/>
    <property type="match status" value="1"/>
</dbReference>
<gene>
    <name evidence="3" type="ORF">KC19_1G243000</name>
</gene>
<name>A0A8T0J9C8_CERPU</name>
<proteinExistence type="predicted"/>